<gene>
    <name evidence="2" type="ORF">PMKS-001200</name>
</gene>
<feature type="compositionally biased region" description="Basic and acidic residues" evidence="1">
    <location>
        <begin position="47"/>
        <end position="60"/>
    </location>
</feature>
<evidence type="ECO:0000313" key="3">
    <source>
        <dbReference type="Proteomes" id="UP000186136"/>
    </source>
</evidence>
<name>A0A1Q2YDW8_9ASCO</name>
<dbReference type="AlphaFoldDB" id="A0A1Q2YDW8"/>
<feature type="compositionally biased region" description="Low complexity" evidence="1">
    <location>
        <begin position="24"/>
        <end position="39"/>
    </location>
</feature>
<proteinExistence type="predicted"/>
<organism evidence="2 3">
    <name type="scientific">Pichia membranifaciens</name>
    <dbReference type="NCBI Taxonomy" id="4926"/>
    <lineage>
        <taxon>Eukaryota</taxon>
        <taxon>Fungi</taxon>
        <taxon>Dikarya</taxon>
        <taxon>Ascomycota</taxon>
        <taxon>Saccharomycotina</taxon>
        <taxon>Pichiomycetes</taxon>
        <taxon>Pichiales</taxon>
        <taxon>Pichiaceae</taxon>
        <taxon>Pichia</taxon>
    </lineage>
</organism>
<evidence type="ECO:0000256" key="1">
    <source>
        <dbReference type="SAM" id="MobiDB-lite"/>
    </source>
</evidence>
<comment type="caution">
    <text evidence="2">The sequence shown here is derived from an EMBL/GenBank/DDBJ whole genome shotgun (WGS) entry which is preliminary data.</text>
</comment>
<protein>
    <submittedName>
        <fullName evidence="2">Uncharacterized protein</fullName>
    </submittedName>
</protein>
<evidence type="ECO:0000313" key="2">
    <source>
        <dbReference type="EMBL" id="GAV27732.1"/>
    </source>
</evidence>
<keyword evidence="3" id="KW-1185">Reference proteome</keyword>
<sequence length="90" mass="9421">MSFLVQVHGAHGRGASAEDVAGDTGPSGEEPGAETTGAGDVDGDREEDCRQRPADLEDGRVVQPVGGYRKQASHRQSELREGAGCEEAQE</sequence>
<accession>A0A1Q2YDW8</accession>
<dbReference type="EMBL" id="BDGI01000044">
    <property type="protein sequence ID" value="GAV27732.1"/>
    <property type="molecule type" value="Genomic_DNA"/>
</dbReference>
<feature type="region of interest" description="Disordered" evidence="1">
    <location>
        <begin position="1"/>
        <end position="90"/>
    </location>
</feature>
<dbReference type="Proteomes" id="UP000186136">
    <property type="component" value="Unassembled WGS sequence"/>
</dbReference>
<reference evidence="2 3" key="1">
    <citation type="submission" date="2016-08" db="EMBL/GenBank/DDBJ databases">
        <title>Whole genome shotgun sequence of Pichia membranifaciens KS47-1.</title>
        <authorList>
            <person name="Konishi M."/>
            <person name="Ishida M."/>
            <person name="Arakawa T."/>
            <person name="Kato Y."/>
            <person name="Horiuchi J."/>
        </authorList>
    </citation>
    <scope>NUCLEOTIDE SEQUENCE [LARGE SCALE GENOMIC DNA]</scope>
    <source>
        <strain evidence="2 3">KS47-1</strain>
    </source>
</reference>